<evidence type="ECO:0000313" key="2">
    <source>
        <dbReference type="EMBL" id="GAA2432672.1"/>
    </source>
</evidence>
<dbReference type="RefSeq" id="WP_344592484.1">
    <property type="nucleotide sequence ID" value="NZ_BAAARW010000020.1"/>
</dbReference>
<dbReference type="Pfam" id="PF13560">
    <property type="entry name" value="HTH_31"/>
    <property type="match status" value="1"/>
</dbReference>
<dbReference type="Pfam" id="PF19054">
    <property type="entry name" value="DUF5753"/>
    <property type="match status" value="1"/>
</dbReference>
<name>A0ABN3JKA3_9ACTN</name>
<dbReference type="PROSITE" id="PS50943">
    <property type="entry name" value="HTH_CROC1"/>
    <property type="match status" value="1"/>
</dbReference>
<sequence>MTSPFVRRRRLATELRTLREERGLTAEALSRLLHRSRMKISRMENARGRPDVAVVIKILDVLDVPDDRRQKIITIAAEAAERGWWDTFGDTMGARQRMYADIESGAATIRGYDLMSIPGLLQSPEFNQALIELDKTEMPELDYGGRR</sequence>
<feature type="domain" description="HTH cro/C1-type" evidence="1">
    <location>
        <begin position="15"/>
        <end position="68"/>
    </location>
</feature>
<dbReference type="SMART" id="SM00530">
    <property type="entry name" value="HTH_XRE"/>
    <property type="match status" value="1"/>
</dbReference>
<comment type="caution">
    <text evidence="2">The sequence shown here is derived from an EMBL/GenBank/DDBJ whole genome shotgun (WGS) entry which is preliminary data.</text>
</comment>
<dbReference type="SUPFAM" id="SSF47413">
    <property type="entry name" value="lambda repressor-like DNA-binding domains"/>
    <property type="match status" value="1"/>
</dbReference>
<gene>
    <name evidence="2" type="ORF">GCM10010191_53380</name>
</gene>
<dbReference type="Gene3D" id="1.10.260.40">
    <property type="entry name" value="lambda repressor-like DNA-binding domains"/>
    <property type="match status" value="1"/>
</dbReference>
<dbReference type="InterPro" id="IPR001387">
    <property type="entry name" value="Cro/C1-type_HTH"/>
</dbReference>
<reference evidence="2 3" key="1">
    <citation type="journal article" date="2019" name="Int. J. Syst. Evol. Microbiol.">
        <title>The Global Catalogue of Microorganisms (GCM) 10K type strain sequencing project: providing services to taxonomists for standard genome sequencing and annotation.</title>
        <authorList>
            <consortium name="The Broad Institute Genomics Platform"/>
            <consortium name="The Broad Institute Genome Sequencing Center for Infectious Disease"/>
            <person name="Wu L."/>
            <person name="Ma J."/>
        </authorList>
    </citation>
    <scope>NUCLEOTIDE SEQUENCE [LARGE SCALE GENOMIC DNA]</scope>
    <source>
        <strain evidence="2 3">JCM 3325</strain>
    </source>
</reference>
<organism evidence="2 3">
    <name type="scientific">Actinomadura vinacea</name>
    <dbReference type="NCBI Taxonomy" id="115336"/>
    <lineage>
        <taxon>Bacteria</taxon>
        <taxon>Bacillati</taxon>
        <taxon>Actinomycetota</taxon>
        <taxon>Actinomycetes</taxon>
        <taxon>Streptosporangiales</taxon>
        <taxon>Thermomonosporaceae</taxon>
        <taxon>Actinomadura</taxon>
    </lineage>
</organism>
<keyword evidence="3" id="KW-1185">Reference proteome</keyword>
<proteinExistence type="predicted"/>
<accession>A0ABN3JKA3</accession>
<dbReference type="Proteomes" id="UP001501231">
    <property type="component" value="Unassembled WGS sequence"/>
</dbReference>
<dbReference type="CDD" id="cd00093">
    <property type="entry name" value="HTH_XRE"/>
    <property type="match status" value="1"/>
</dbReference>
<protein>
    <recommendedName>
        <fullName evidence="1">HTH cro/C1-type domain-containing protein</fullName>
    </recommendedName>
</protein>
<dbReference type="InterPro" id="IPR043917">
    <property type="entry name" value="DUF5753"/>
</dbReference>
<dbReference type="InterPro" id="IPR010982">
    <property type="entry name" value="Lambda_DNA-bd_dom_sf"/>
</dbReference>
<evidence type="ECO:0000259" key="1">
    <source>
        <dbReference type="PROSITE" id="PS50943"/>
    </source>
</evidence>
<evidence type="ECO:0000313" key="3">
    <source>
        <dbReference type="Proteomes" id="UP001501231"/>
    </source>
</evidence>
<dbReference type="EMBL" id="BAAARW010000020">
    <property type="protein sequence ID" value="GAA2432672.1"/>
    <property type="molecule type" value="Genomic_DNA"/>
</dbReference>